<reference evidence="7" key="2">
    <citation type="submission" date="2021-02" db="EMBL/GenBank/DDBJ databases">
        <authorList>
            <person name="Kimball J.A."/>
            <person name="Haas M.W."/>
            <person name="Macchietto M."/>
            <person name="Kono T."/>
            <person name="Duquette J."/>
            <person name="Shao M."/>
        </authorList>
    </citation>
    <scope>NUCLEOTIDE SEQUENCE</scope>
    <source>
        <tissue evidence="7">Fresh leaf tissue</tissue>
    </source>
</reference>
<dbReference type="AlphaFoldDB" id="A0A8J5VJ98"/>
<keyword evidence="4" id="KW-0804">Transcription</keyword>
<evidence type="ECO:0000256" key="1">
    <source>
        <dbReference type="ARBA" id="ARBA00004123"/>
    </source>
</evidence>
<dbReference type="PROSITE" id="PS50066">
    <property type="entry name" value="MADS_BOX_2"/>
    <property type="match status" value="1"/>
</dbReference>
<dbReference type="GO" id="GO:0005634">
    <property type="term" value="C:nucleus"/>
    <property type="evidence" value="ECO:0007669"/>
    <property type="project" value="UniProtKB-SubCell"/>
</dbReference>
<sequence length="354" mass="38160">MTTKTADMGGEVRRKKTRGRQKIEMKLIEDKDARQVCFSKRREGVFKKANELAVLCGAQVAVVFFSPAGRPHSFGHPSVHAVADRFLDRSAVGAATPASAVSATQSAVVYEFNRGEEHLKEALEAEARKRDALDQAVREVGVWTDAAVRRAELPDLQAMLAALVRVRAETSERAHEIIAEETILQCTGAAGNLIHYLDAGPFASDCGAGSHHEAIMDTTMTFVGRNIGHHAPPALPFSPMMTLPSLPPHFNDGFSYSDPSASYGYIIDDGHGHGHGAVYEMEGFYNETTCDFLGVLPSPRAVAHNALAVFMAPAPRPHSTTLPAWAADNSRFRRLVSLLLPSASPTACSLDSTG</sequence>
<evidence type="ECO:0000256" key="4">
    <source>
        <dbReference type="ARBA" id="ARBA00023163"/>
    </source>
</evidence>
<proteinExistence type="predicted"/>
<dbReference type="SMART" id="SM00432">
    <property type="entry name" value="MADS"/>
    <property type="match status" value="1"/>
</dbReference>
<keyword evidence="3" id="KW-0238">DNA-binding</keyword>
<dbReference type="InterPro" id="IPR033896">
    <property type="entry name" value="MEF2-like_N"/>
</dbReference>
<evidence type="ECO:0000313" key="7">
    <source>
        <dbReference type="EMBL" id="KAG8069825.1"/>
    </source>
</evidence>
<comment type="caution">
    <text evidence="7">The sequence shown here is derived from an EMBL/GenBank/DDBJ whole genome shotgun (WGS) entry which is preliminary data.</text>
</comment>
<evidence type="ECO:0000256" key="5">
    <source>
        <dbReference type="ARBA" id="ARBA00023242"/>
    </source>
</evidence>
<dbReference type="GO" id="GO:0045944">
    <property type="term" value="P:positive regulation of transcription by RNA polymerase II"/>
    <property type="evidence" value="ECO:0007669"/>
    <property type="project" value="InterPro"/>
</dbReference>
<dbReference type="InterPro" id="IPR002100">
    <property type="entry name" value="TF_MADSbox"/>
</dbReference>
<evidence type="ECO:0000313" key="8">
    <source>
        <dbReference type="Proteomes" id="UP000729402"/>
    </source>
</evidence>
<keyword evidence="8" id="KW-1185">Reference proteome</keyword>
<gene>
    <name evidence="7" type="ORF">GUJ93_ZPchr0006g44732</name>
</gene>
<dbReference type="EMBL" id="JAAALK010000283">
    <property type="protein sequence ID" value="KAG8069825.1"/>
    <property type="molecule type" value="Genomic_DNA"/>
</dbReference>
<organism evidence="7 8">
    <name type="scientific">Zizania palustris</name>
    <name type="common">Northern wild rice</name>
    <dbReference type="NCBI Taxonomy" id="103762"/>
    <lineage>
        <taxon>Eukaryota</taxon>
        <taxon>Viridiplantae</taxon>
        <taxon>Streptophyta</taxon>
        <taxon>Embryophyta</taxon>
        <taxon>Tracheophyta</taxon>
        <taxon>Spermatophyta</taxon>
        <taxon>Magnoliopsida</taxon>
        <taxon>Liliopsida</taxon>
        <taxon>Poales</taxon>
        <taxon>Poaceae</taxon>
        <taxon>BOP clade</taxon>
        <taxon>Oryzoideae</taxon>
        <taxon>Oryzeae</taxon>
        <taxon>Zizaniinae</taxon>
        <taxon>Zizania</taxon>
    </lineage>
</organism>
<dbReference type="GO" id="GO:0000981">
    <property type="term" value="F:DNA-binding transcription factor activity, RNA polymerase II-specific"/>
    <property type="evidence" value="ECO:0007669"/>
    <property type="project" value="TreeGrafter"/>
</dbReference>
<comment type="subcellular location">
    <subcellularLocation>
        <location evidence="1">Nucleus</location>
    </subcellularLocation>
</comment>
<dbReference type="Proteomes" id="UP000729402">
    <property type="component" value="Unassembled WGS sequence"/>
</dbReference>
<dbReference type="FunFam" id="3.40.1810.10:FF:000006">
    <property type="entry name" value="Agamous-like MADS-box protein AGL62"/>
    <property type="match status" value="1"/>
</dbReference>
<accession>A0A8J5VJ98</accession>
<dbReference type="GO" id="GO:0046983">
    <property type="term" value="F:protein dimerization activity"/>
    <property type="evidence" value="ECO:0007669"/>
    <property type="project" value="InterPro"/>
</dbReference>
<dbReference type="Pfam" id="PF00319">
    <property type="entry name" value="SRF-TF"/>
    <property type="match status" value="1"/>
</dbReference>
<dbReference type="OrthoDB" id="1898716at2759"/>
<evidence type="ECO:0000259" key="6">
    <source>
        <dbReference type="PROSITE" id="PS50066"/>
    </source>
</evidence>
<name>A0A8J5VJ98_ZIZPA</name>
<evidence type="ECO:0000256" key="2">
    <source>
        <dbReference type="ARBA" id="ARBA00023015"/>
    </source>
</evidence>
<evidence type="ECO:0000256" key="3">
    <source>
        <dbReference type="ARBA" id="ARBA00023125"/>
    </source>
</evidence>
<dbReference type="PANTHER" id="PTHR11945">
    <property type="entry name" value="MADS BOX PROTEIN"/>
    <property type="match status" value="1"/>
</dbReference>
<keyword evidence="5" id="KW-0539">Nucleus</keyword>
<dbReference type="CDD" id="cd00265">
    <property type="entry name" value="MADS_MEF2_like"/>
    <property type="match status" value="1"/>
</dbReference>
<protein>
    <recommendedName>
        <fullName evidence="6">MADS-box domain-containing protein</fullName>
    </recommendedName>
</protein>
<dbReference type="GO" id="GO:0000978">
    <property type="term" value="F:RNA polymerase II cis-regulatory region sequence-specific DNA binding"/>
    <property type="evidence" value="ECO:0007669"/>
    <property type="project" value="TreeGrafter"/>
</dbReference>
<dbReference type="PANTHER" id="PTHR11945:SF629">
    <property type="entry name" value="OS02G0164450 PROTEIN"/>
    <property type="match status" value="1"/>
</dbReference>
<keyword evidence="2" id="KW-0805">Transcription regulation</keyword>
<feature type="domain" description="MADS-box" evidence="6">
    <location>
        <begin position="18"/>
        <end position="78"/>
    </location>
</feature>
<reference evidence="7" key="1">
    <citation type="journal article" date="2021" name="bioRxiv">
        <title>Whole Genome Assembly and Annotation of Northern Wild Rice, Zizania palustris L., Supports a Whole Genome Duplication in the Zizania Genus.</title>
        <authorList>
            <person name="Haas M."/>
            <person name="Kono T."/>
            <person name="Macchietto M."/>
            <person name="Millas R."/>
            <person name="McGilp L."/>
            <person name="Shao M."/>
            <person name="Duquette J."/>
            <person name="Hirsch C.N."/>
            <person name="Kimball J."/>
        </authorList>
    </citation>
    <scope>NUCLEOTIDE SEQUENCE</scope>
    <source>
        <tissue evidence="7">Fresh leaf tissue</tissue>
    </source>
</reference>